<sequence>MDRKAAKEAFVSGLSGASKAEVFALVASLSLSIVICELAKTGLRSKSWWSSVLLELVLVVYLQLLLCTGALPLAPTAWTCAALAAASTAWRLLATAQSAHHPLHSSPQGSQAALQALAGKRKGFISAFRGALMIATCIAILAVDFHVFPRRYAKTETYGTGYMDVGVGGVVLAAGLVSPVATSGNDGTPWKPAPLLQRIWAGLRGAAVCWVLGLARLATTRAVDYQEHVGEYGVHWNFFDTIAVVALLGAAVAVPPGRLSAAAVAVTAAHQAALTLGGLGAWVMSHERDPSSLISLNKEGLVSAPGFYALFLWGAALARTMHTGLQRAVAQAVAAAGAVADRQQSAGREGAAARWHRRRLALALAAPVLRWWLEVALLDAALWAAVAALEAYVEPVSRRSCNAAYVLWIAAQLLAGVLPLALAQAVAAAAAAAAAGAPGQGRPQAALGVDGAEGDRTLEAKGAADASASAWGPTILQAVNSAQLPVFLVANLLTGAVNLSVDTMQVPDWPARAVLGGYISTVCAVAVVLQRWGLRLKL</sequence>
<accession>A0A2K3D0T6</accession>
<evidence type="ECO:0000313" key="7">
    <source>
        <dbReference type="Proteomes" id="UP000006906"/>
    </source>
</evidence>
<dbReference type="FunCoup" id="A0A2K3D0T6">
    <property type="interactions" value="1647"/>
</dbReference>
<name>A0A2K3D0T6_CHLRE</name>
<dbReference type="PANTHER" id="PTHR20661">
    <property type="entry name" value="PHOSPHATIDYLINOSITOL-GLYCAN BIOSYNTHESIS CLASS W PROTEIN"/>
    <property type="match status" value="1"/>
</dbReference>
<comment type="subcellular location">
    <subcellularLocation>
        <location evidence="1">Membrane</location>
        <topology evidence="1">Multi-pass membrane protein</topology>
    </subcellularLocation>
</comment>
<feature type="transmembrane region" description="Helical" evidence="5">
    <location>
        <begin position="199"/>
        <end position="218"/>
    </location>
</feature>
<evidence type="ECO:0000256" key="2">
    <source>
        <dbReference type="ARBA" id="ARBA00022692"/>
    </source>
</evidence>
<keyword evidence="4 5" id="KW-0472">Membrane</keyword>
<dbReference type="RefSeq" id="XP_042917661.1">
    <property type="nucleotide sequence ID" value="XM_043069686.1"/>
</dbReference>
<feature type="transmembrane region" description="Helical" evidence="5">
    <location>
        <begin position="238"/>
        <end position="255"/>
    </location>
</feature>
<dbReference type="GeneID" id="5719428"/>
<dbReference type="PIRSF" id="PIRSF017321">
    <property type="entry name" value="GWT1"/>
    <property type="match status" value="1"/>
</dbReference>
<protein>
    <recommendedName>
        <fullName evidence="8">Phosphatidylinositol-glycan biosynthesis class W protein</fullName>
    </recommendedName>
</protein>
<feature type="transmembrane region" description="Helical" evidence="5">
    <location>
        <begin position="296"/>
        <end position="316"/>
    </location>
</feature>
<feature type="transmembrane region" description="Helical" evidence="5">
    <location>
        <begin position="261"/>
        <end position="284"/>
    </location>
</feature>
<evidence type="ECO:0008006" key="8">
    <source>
        <dbReference type="Google" id="ProtNLM"/>
    </source>
</evidence>
<feature type="transmembrane region" description="Helical" evidence="5">
    <location>
        <begin position="127"/>
        <end position="148"/>
    </location>
</feature>
<dbReference type="ExpressionAtlas" id="A0A2K3D0T6">
    <property type="expression patterns" value="baseline and differential"/>
</dbReference>
<proteinExistence type="predicted"/>
<evidence type="ECO:0000256" key="3">
    <source>
        <dbReference type="ARBA" id="ARBA00022989"/>
    </source>
</evidence>
<dbReference type="GO" id="GO:0006506">
    <property type="term" value="P:GPI anchor biosynthetic process"/>
    <property type="evidence" value="ECO:0000318"/>
    <property type="project" value="GO_Central"/>
</dbReference>
<dbReference type="Proteomes" id="UP000006906">
    <property type="component" value="Chromosome 13"/>
</dbReference>
<dbReference type="EMBL" id="CM008974">
    <property type="protein sequence ID" value="PNW74146.1"/>
    <property type="molecule type" value="Genomic_DNA"/>
</dbReference>
<dbReference type="GO" id="GO:0032216">
    <property type="term" value="F:glucosaminyl-phosphatidylinositol O-acyltransferase activity"/>
    <property type="evidence" value="ECO:0000318"/>
    <property type="project" value="GO_Central"/>
</dbReference>
<feature type="transmembrane region" description="Helical" evidence="5">
    <location>
        <begin position="509"/>
        <end position="529"/>
    </location>
</feature>
<dbReference type="PANTHER" id="PTHR20661:SF0">
    <property type="entry name" value="PHOSPHATIDYLINOSITOL-GLYCAN BIOSYNTHESIS CLASS W PROTEIN"/>
    <property type="match status" value="1"/>
</dbReference>
<dbReference type="Gramene" id="PNW74146">
    <property type="protein sequence ID" value="PNW74146"/>
    <property type="gene ID" value="CHLRE_13g587200v5"/>
</dbReference>
<evidence type="ECO:0000256" key="4">
    <source>
        <dbReference type="ARBA" id="ARBA00023136"/>
    </source>
</evidence>
<keyword evidence="2 5" id="KW-0812">Transmembrane</keyword>
<evidence type="ECO:0000256" key="5">
    <source>
        <dbReference type="SAM" id="Phobius"/>
    </source>
</evidence>
<feature type="transmembrane region" description="Helical" evidence="5">
    <location>
        <begin position="160"/>
        <end position="179"/>
    </location>
</feature>
<organism evidence="6 7">
    <name type="scientific">Chlamydomonas reinhardtii</name>
    <name type="common">Chlamydomonas smithii</name>
    <dbReference type="NCBI Taxonomy" id="3055"/>
    <lineage>
        <taxon>Eukaryota</taxon>
        <taxon>Viridiplantae</taxon>
        <taxon>Chlorophyta</taxon>
        <taxon>core chlorophytes</taxon>
        <taxon>Chlorophyceae</taxon>
        <taxon>CS clade</taxon>
        <taxon>Chlamydomonadales</taxon>
        <taxon>Chlamydomonadaceae</taxon>
        <taxon>Chlamydomonas</taxon>
    </lineage>
</organism>
<dbReference type="InParanoid" id="A0A2K3D0T6"/>
<reference evidence="6 7" key="1">
    <citation type="journal article" date="2007" name="Science">
        <title>The Chlamydomonas genome reveals the evolution of key animal and plant functions.</title>
        <authorList>
            <person name="Merchant S.S."/>
            <person name="Prochnik S.E."/>
            <person name="Vallon O."/>
            <person name="Harris E.H."/>
            <person name="Karpowicz S.J."/>
            <person name="Witman G.B."/>
            <person name="Terry A."/>
            <person name="Salamov A."/>
            <person name="Fritz-Laylin L.K."/>
            <person name="Marechal-Drouard L."/>
            <person name="Marshall W.F."/>
            <person name="Qu L.H."/>
            <person name="Nelson D.R."/>
            <person name="Sanderfoot A.A."/>
            <person name="Spalding M.H."/>
            <person name="Kapitonov V.V."/>
            <person name="Ren Q."/>
            <person name="Ferris P."/>
            <person name="Lindquist E."/>
            <person name="Shapiro H."/>
            <person name="Lucas S.M."/>
            <person name="Grimwood J."/>
            <person name="Schmutz J."/>
            <person name="Cardol P."/>
            <person name="Cerutti H."/>
            <person name="Chanfreau G."/>
            <person name="Chen C.L."/>
            <person name="Cognat V."/>
            <person name="Croft M.T."/>
            <person name="Dent R."/>
            <person name="Dutcher S."/>
            <person name="Fernandez E."/>
            <person name="Fukuzawa H."/>
            <person name="Gonzalez-Ballester D."/>
            <person name="Gonzalez-Halphen D."/>
            <person name="Hallmann A."/>
            <person name="Hanikenne M."/>
            <person name="Hippler M."/>
            <person name="Inwood W."/>
            <person name="Jabbari K."/>
            <person name="Kalanon M."/>
            <person name="Kuras R."/>
            <person name="Lefebvre P.A."/>
            <person name="Lemaire S.D."/>
            <person name="Lobanov A.V."/>
            <person name="Lohr M."/>
            <person name="Manuell A."/>
            <person name="Meier I."/>
            <person name="Mets L."/>
            <person name="Mittag M."/>
            <person name="Mittelmeier T."/>
            <person name="Moroney J.V."/>
            <person name="Moseley J."/>
            <person name="Napoli C."/>
            <person name="Nedelcu A.M."/>
            <person name="Niyogi K."/>
            <person name="Novoselov S.V."/>
            <person name="Paulsen I.T."/>
            <person name="Pazour G."/>
            <person name="Purton S."/>
            <person name="Ral J.P."/>
            <person name="Riano-Pachon D.M."/>
            <person name="Riekhof W."/>
            <person name="Rymarquis L."/>
            <person name="Schroda M."/>
            <person name="Stern D."/>
            <person name="Umen J."/>
            <person name="Willows R."/>
            <person name="Wilson N."/>
            <person name="Zimmer S.L."/>
            <person name="Allmer J."/>
            <person name="Balk J."/>
            <person name="Bisova K."/>
            <person name="Chen C.J."/>
            <person name="Elias M."/>
            <person name="Gendler K."/>
            <person name="Hauser C."/>
            <person name="Lamb M.R."/>
            <person name="Ledford H."/>
            <person name="Long J.C."/>
            <person name="Minagawa J."/>
            <person name="Page M.D."/>
            <person name="Pan J."/>
            <person name="Pootakham W."/>
            <person name="Roje S."/>
            <person name="Rose A."/>
            <person name="Stahlberg E."/>
            <person name="Terauchi A.M."/>
            <person name="Yang P."/>
            <person name="Ball S."/>
            <person name="Bowler C."/>
            <person name="Dieckmann C.L."/>
            <person name="Gladyshev V.N."/>
            <person name="Green P."/>
            <person name="Jorgensen R."/>
            <person name="Mayfield S."/>
            <person name="Mueller-Roeber B."/>
            <person name="Rajamani S."/>
            <person name="Sayre R.T."/>
            <person name="Brokstein P."/>
            <person name="Dubchak I."/>
            <person name="Goodstein D."/>
            <person name="Hornick L."/>
            <person name="Huang Y.W."/>
            <person name="Jhaveri J."/>
            <person name="Luo Y."/>
            <person name="Martinez D."/>
            <person name="Ngau W.C."/>
            <person name="Otillar B."/>
            <person name="Poliakov A."/>
            <person name="Porter A."/>
            <person name="Szajkowski L."/>
            <person name="Werner G."/>
            <person name="Zhou K."/>
            <person name="Grigoriev I.V."/>
            <person name="Rokhsar D.S."/>
            <person name="Grossman A.R."/>
        </authorList>
    </citation>
    <scope>NUCLEOTIDE SEQUENCE [LARGE SCALE GENOMIC DNA]</scope>
    <source>
        <strain evidence="7">CC-503</strain>
    </source>
</reference>
<feature type="transmembrane region" description="Helical" evidence="5">
    <location>
        <begin position="52"/>
        <end position="74"/>
    </location>
</feature>
<feature type="transmembrane region" description="Helical" evidence="5">
    <location>
        <begin position="405"/>
        <end position="434"/>
    </location>
</feature>
<keyword evidence="3 5" id="KW-1133">Transmembrane helix</keyword>
<dbReference type="Pfam" id="PF06423">
    <property type="entry name" value="GWT1"/>
    <property type="match status" value="1"/>
</dbReference>
<keyword evidence="7" id="KW-1185">Reference proteome</keyword>
<dbReference type="GO" id="GO:0016020">
    <property type="term" value="C:membrane"/>
    <property type="evidence" value="ECO:0007669"/>
    <property type="project" value="UniProtKB-SubCell"/>
</dbReference>
<dbReference type="AlphaFoldDB" id="A0A2K3D0T6"/>
<evidence type="ECO:0000313" key="6">
    <source>
        <dbReference type="EMBL" id="PNW74146.1"/>
    </source>
</evidence>
<evidence type="ECO:0000256" key="1">
    <source>
        <dbReference type="ARBA" id="ARBA00004141"/>
    </source>
</evidence>
<dbReference type="InterPro" id="IPR009447">
    <property type="entry name" value="PIGW/GWT1"/>
</dbReference>
<feature type="transmembrane region" description="Helical" evidence="5">
    <location>
        <begin position="371"/>
        <end position="393"/>
    </location>
</feature>
<dbReference type="STRING" id="3055.A0A2K3D0T6"/>
<gene>
    <name evidence="6" type="ORF">CHLRE_13g587200v5</name>
</gene>
<feature type="transmembrane region" description="Helical" evidence="5">
    <location>
        <begin position="22"/>
        <end position="40"/>
    </location>
</feature>
<dbReference type="KEGG" id="cre:CHLRE_13g587200v5"/>
<dbReference type="OrthoDB" id="15270at2759"/>